<comment type="caution">
    <text evidence="1">The sequence shown here is derived from an EMBL/GenBank/DDBJ whole genome shotgun (WGS) entry which is preliminary data.</text>
</comment>
<dbReference type="AlphaFoldDB" id="A0A4Y7U1T3"/>
<name>A0A4Y7U1T3_COPMI</name>
<keyword evidence="2" id="KW-1185">Reference proteome</keyword>
<sequence>MPTLAHSLAEGNSPPTLHEATALRAQVSAQYELEAVDDQLNRLATILAPVWRVPPEVLGKIFLWMPLVEHPRNYQHSVAKVSLADTPPLSCEAITTWASRAGSIPRSLEVSSTVCSGVEKKGPYSYEDDIDTCAGSDCLILNPLFIKVLKKPPIPWSHACTIALDSILSLEVGMKKWSHWPCMNGPDMLFSFIPSSVTALTLHLPTQTTLGWFDGCWTSSLGAPSPILQGLASLELSFSQFMDISGSSILNALQHCTDLGFLKVDFNTSFVSPCEHDPLTTHFTKDELLLPKLQCLHLTQFNACFKAFQVLKMLIIQELYLSLEQEEKAAHKMGKCGPTPFSMESEWDQAPGAKELIDFMRGGRDTLHVLYIKSASFYGDILFHLLRKLLSLTHLKLEWFIRENPSPTCTVQGQYVPRTNLMRHIWNFSIGAGHWLIWPA</sequence>
<accession>A0A4Y7U1T3</accession>
<dbReference type="Proteomes" id="UP000298030">
    <property type="component" value="Unassembled WGS sequence"/>
</dbReference>
<dbReference type="OrthoDB" id="2269034at2759"/>
<dbReference type="STRING" id="71717.A0A4Y7U1T3"/>
<evidence type="ECO:0000313" key="1">
    <source>
        <dbReference type="EMBL" id="TEB40201.1"/>
    </source>
</evidence>
<organism evidence="1 2">
    <name type="scientific">Coprinellus micaceus</name>
    <name type="common">Glistening ink-cap mushroom</name>
    <name type="synonym">Coprinus micaceus</name>
    <dbReference type="NCBI Taxonomy" id="71717"/>
    <lineage>
        <taxon>Eukaryota</taxon>
        <taxon>Fungi</taxon>
        <taxon>Dikarya</taxon>
        <taxon>Basidiomycota</taxon>
        <taxon>Agaricomycotina</taxon>
        <taxon>Agaricomycetes</taxon>
        <taxon>Agaricomycetidae</taxon>
        <taxon>Agaricales</taxon>
        <taxon>Agaricineae</taxon>
        <taxon>Psathyrellaceae</taxon>
        <taxon>Coprinellus</taxon>
    </lineage>
</organism>
<dbReference type="EMBL" id="QPFP01000001">
    <property type="protein sequence ID" value="TEB40201.1"/>
    <property type="molecule type" value="Genomic_DNA"/>
</dbReference>
<evidence type="ECO:0000313" key="2">
    <source>
        <dbReference type="Proteomes" id="UP000298030"/>
    </source>
</evidence>
<proteinExistence type="predicted"/>
<reference evidence="1 2" key="1">
    <citation type="journal article" date="2019" name="Nat. Ecol. Evol.">
        <title>Megaphylogeny resolves global patterns of mushroom evolution.</title>
        <authorList>
            <person name="Varga T."/>
            <person name="Krizsan K."/>
            <person name="Foldi C."/>
            <person name="Dima B."/>
            <person name="Sanchez-Garcia M."/>
            <person name="Sanchez-Ramirez S."/>
            <person name="Szollosi G.J."/>
            <person name="Szarkandi J.G."/>
            <person name="Papp V."/>
            <person name="Albert L."/>
            <person name="Andreopoulos W."/>
            <person name="Angelini C."/>
            <person name="Antonin V."/>
            <person name="Barry K.W."/>
            <person name="Bougher N.L."/>
            <person name="Buchanan P."/>
            <person name="Buyck B."/>
            <person name="Bense V."/>
            <person name="Catcheside P."/>
            <person name="Chovatia M."/>
            <person name="Cooper J."/>
            <person name="Damon W."/>
            <person name="Desjardin D."/>
            <person name="Finy P."/>
            <person name="Geml J."/>
            <person name="Haridas S."/>
            <person name="Hughes K."/>
            <person name="Justo A."/>
            <person name="Karasinski D."/>
            <person name="Kautmanova I."/>
            <person name="Kiss B."/>
            <person name="Kocsube S."/>
            <person name="Kotiranta H."/>
            <person name="LaButti K.M."/>
            <person name="Lechner B.E."/>
            <person name="Liimatainen K."/>
            <person name="Lipzen A."/>
            <person name="Lukacs Z."/>
            <person name="Mihaltcheva S."/>
            <person name="Morgado L.N."/>
            <person name="Niskanen T."/>
            <person name="Noordeloos M.E."/>
            <person name="Ohm R.A."/>
            <person name="Ortiz-Santana B."/>
            <person name="Ovrebo C."/>
            <person name="Racz N."/>
            <person name="Riley R."/>
            <person name="Savchenko A."/>
            <person name="Shiryaev A."/>
            <person name="Soop K."/>
            <person name="Spirin V."/>
            <person name="Szebenyi C."/>
            <person name="Tomsovsky M."/>
            <person name="Tulloss R.E."/>
            <person name="Uehling J."/>
            <person name="Grigoriev I.V."/>
            <person name="Vagvolgyi C."/>
            <person name="Papp T."/>
            <person name="Martin F.M."/>
            <person name="Miettinen O."/>
            <person name="Hibbett D.S."/>
            <person name="Nagy L.G."/>
        </authorList>
    </citation>
    <scope>NUCLEOTIDE SEQUENCE [LARGE SCALE GENOMIC DNA]</scope>
    <source>
        <strain evidence="1 2">FP101781</strain>
    </source>
</reference>
<protein>
    <submittedName>
        <fullName evidence="1">Uncharacterized protein</fullName>
    </submittedName>
</protein>
<gene>
    <name evidence="1" type="ORF">FA13DRAFT_1704257</name>
</gene>